<comment type="caution">
    <text evidence="6">The sequence shown here is derived from an EMBL/GenBank/DDBJ whole genome shotgun (WGS) entry which is preliminary data.</text>
</comment>
<dbReference type="InterPro" id="IPR005151">
    <property type="entry name" value="Tail-specific_protease"/>
</dbReference>
<dbReference type="Pfam" id="PF03572">
    <property type="entry name" value="Peptidase_S41"/>
    <property type="match status" value="1"/>
</dbReference>
<dbReference type="Gene3D" id="3.90.226.10">
    <property type="entry name" value="2-enoyl-CoA Hydratase, Chain A, domain 1"/>
    <property type="match status" value="1"/>
</dbReference>
<name>A0A1Y4LCH7_9FIRM</name>
<dbReference type="GO" id="GO:0008236">
    <property type="term" value="F:serine-type peptidase activity"/>
    <property type="evidence" value="ECO:0007669"/>
    <property type="project" value="UniProtKB-KW"/>
</dbReference>
<dbReference type="GO" id="GO:0007165">
    <property type="term" value="P:signal transduction"/>
    <property type="evidence" value="ECO:0007669"/>
    <property type="project" value="TreeGrafter"/>
</dbReference>
<dbReference type="EMBL" id="NFKK01000001">
    <property type="protein sequence ID" value="OUP54423.1"/>
    <property type="molecule type" value="Genomic_DNA"/>
</dbReference>
<dbReference type="InterPro" id="IPR036034">
    <property type="entry name" value="PDZ_sf"/>
</dbReference>
<dbReference type="SMART" id="SM00245">
    <property type="entry name" value="TSPc"/>
    <property type="match status" value="1"/>
</dbReference>
<evidence type="ECO:0000256" key="1">
    <source>
        <dbReference type="ARBA" id="ARBA00022670"/>
    </source>
</evidence>
<dbReference type="InterPro" id="IPR029045">
    <property type="entry name" value="ClpP/crotonase-like_dom_sf"/>
</dbReference>
<dbReference type="Gene3D" id="2.30.42.10">
    <property type="match status" value="1"/>
</dbReference>
<evidence type="ECO:0000313" key="7">
    <source>
        <dbReference type="Proteomes" id="UP000195897"/>
    </source>
</evidence>
<proteinExistence type="predicted"/>
<dbReference type="RefSeq" id="WP_087369812.1">
    <property type="nucleotide sequence ID" value="NZ_NFKK01000001.1"/>
</dbReference>
<dbReference type="GO" id="GO:0006508">
    <property type="term" value="P:proteolysis"/>
    <property type="evidence" value="ECO:0007669"/>
    <property type="project" value="UniProtKB-KW"/>
</dbReference>
<feature type="domain" description="Tail specific protease" evidence="5">
    <location>
        <begin position="182"/>
        <end position="368"/>
    </location>
</feature>
<keyword evidence="3" id="KW-0720">Serine protease</keyword>
<dbReference type="GO" id="GO:0004175">
    <property type="term" value="F:endopeptidase activity"/>
    <property type="evidence" value="ECO:0007669"/>
    <property type="project" value="TreeGrafter"/>
</dbReference>
<evidence type="ECO:0000259" key="5">
    <source>
        <dbReference type="SMART" id="SM00245"/>
    </source>
</evidence>
<organism evidence="6 7">
    <name type="scientific">Butyricicoccus pullicaecorum</name>
    <dbReference type="NCBI Taxonomy" id="501571"/>
    <lineage>
        <taxon>Bacteria</taxon>
        <taxon>Bacillati</taxon>
        <taxon>Bacillota</taxon>
        <taxon>Clostridia</taxon>
        <taxon>Eubacteriales</taxon>
        <taxon>Butyricicoccaceae</taxon>
        <taxon>Butyricicoccus</taxon>
    </lineage>
</organism>
<feature type="chain" id="PRO_5038946244" description="Tail specific protease domain-containing protein" evidence="4">
    <location>
        <begin position="24"/>
        <end position="396"/>
    </location>
</feature>
<accession>A0A1Y4LCH7</accession>
<keyword evidence="1" id="KW-0645">Protease</keyword>
<feature type="signal peptide" evidence="4">
    <location>
        <begin position="1"/>
        <end position="23"/>
    </location>
</feature>
<dbReference type="Gene3D" id="3.30.750.44">
    <property type="match status" value="1"/>
</dbReference>
<dbReference type="CDD" id="cd07560">
    <property type="entry name" value="Peptidase_S41_CPP"/>
    <property type="match status" value="1"/>
</dbReference>
<keyword evidence="4" id="KW-0732">Signal</keyword>
<dbReference type="NCBIfam" id="TIGR00225">
    <property type="entry name" value="prc"/>
    <property type="match status" value="1"/>
</dbReference>
<protein>
    <recommendedName>
        <fullName evidence="5">Tail specific protease domain-containing protein</fullName>
    </recommendedName>
</protein>
<dbReference type="SUPFAM" id="SSF50156">
    <property type="entry name" value="PDZ domain-like"/>
    <property type="match status" value="1"/>
</dbReference>
<dbReference type="GO" id="GO:0030288">
    <property type="term" value="C:outer membrane-bounded periplasmic space"/>
    <property type="evidence" value="ECO:0007669"/>
    <property type="project" value="TreeGrafter"/>
</dbReference>
<dbReference type="PANTHER" id="PTHR32060:SF30">
    <property type="entry name" value="CARBOXY-TERMINAL PROCESSING PROTEASE CTPA"/>
    <property type="match status" value="1"/>
</dbReference>
<evidence type="ECO:0000256" key="3">
    <source>
        <dbReference type="ARBA" id="ARBA00022825"/>
    </source>
</evidence>
<dbReference type="PANTHER" id="PTHR32060">
    <property type="entry name" value="TAIL-SPECIFIC PROTEASE"/>
    <property type="match status" value="1"/>
</dbReference>
<reference evidence="7" key="1">
    <citation type="submission" date="2017-04" db="EMBL/GenBank/DDBJ databases">
        <title>Function of individual gut microbiota members based on whole genome sequencing of pure cultures obtained from chicken caecum.</title>
        <authorList>
            <person name="Medvecky M."/>
            <person name="Cejkova D."/>
            <person name="Polansky O."/>
            <person name="Karasova D."/>
            <person name="Kubasova T."/>
            <person name="Cizek A."/>
            <person name="Rychlik I."/>
        </authorList>
    </citation>
    <scope>NUCLEOTIDE SEQUENCE [LARGE SCALE GENOMIC DNA]</scope>
    <source>
        <strain evidence="7">An180</strain>
    </source>
</reference>
<dbReference type="InterPro" id="IPR004447">
    <property type="entry name" value="Peptidase_S41A"/>
</dbReference>
<evidence type="ECO:0000313" key="6">
    <source>
        <dbReference type="EMBL" id="OUP54423.1"/>
    </source>
</evidence>
<evidence type="ECO:0000256" key="2">
    <source>
        <dbReference type="ARBA" id="ARBA00022801"/>
    </source>
</evidence>
<keyword evidence="2" id="KW-0378">Hydrolase</keyword>
<evidence type="ECO:0000256" key="4">
    <source>
        <dbReference type="SAM" id="SignalP"/>
    </source>
</evidence>
<gene>
    <name evidence="6" type="ORF">B5F17_00565</name>
</gene>
<dbReference type="AlphaFoldDB" id="A0A1Y4LCH7"/>
<sequence>MSKGISKGTAVVLCVLSAATAFNASYLVMNRYYQNKLPDYEANNAIYGKLGEIRERVDDLYVGEYDVQDAVDMACVGFVTGVGDRWSSYMSKEEYESYTTSLEGQAFGIGVYTTYDQQENRLRIIEVYEGSGAEEAGLKHGDEIVGAGDKTLEKDGYQAVIDAIAGDEGTDAQVMIRHADTGETETLAIERREVTATMVTGKMLDDTTGYIYIYNFHQHADEQFEKVLNELLDQGAQKLIFDVRNDPGGSVEVLANMLDPLLPEGTIMTLRAKDGTEKVYSSDAEALDLPMAVLVNADSISAAEFFAAALQEYGKAIVVGEQTIGKGYSQRTYPLSDGSALRLSDNEYFTPQGKSLIGTGVTPDISVDLPAEKAQDFYFLAPEDDDQLIAARNALS</sequence>
<dbReference type="SUPFAM" id="SSF52096">
    <property type="entry name" value="ClpP/crotonase"/>
    <property type="match status" value="1"/>
</dbReference>
<dbReference type="Proteomes" id="UP000195897">
    <property type="component" value="Unassembled WGS sequence"/>
</dbReference>